<feature type="region of interest" description="Disordered" evidence="1">
    <location>
        <begin position="538"/>
        <end position="570"/>
    </location>
</feature>
<feature type="domain" description="DUF4708" evidence="2">
    <location>
        <begin position="7"/>
        <end position="275"/>
    </location>
</feature>
<dbReference type="Pfam" id="PF15813">
    <property type="entry name" value="DUF4708"/>
    <property type="match status" value="1"/>
</dbReference>
<evidence type="ECO:0000313" key="4">
    <source>
        <dbReference type="Proteomes" id="UP000694423"/>
    </source>
</evidence>
<feature type="region of interest" description="Disordered" evidence="1">
    <location>
        <begin position="383"/>
        <end position="437"/>
    </location>
</feature>
<keyword evidence="4" id="KW-1185">Reference proteome</keyword>
<dbReference type="Ensembl" id="ENSDNVT00000025322.1">
    <property type="protein sequence ID" value="ENSDNVP00000020984.1"/>
    <property type="gene ID" value="ENSDNVG00000014701.1"/>
</dbReference>
<accession>A0A8C4K8X1</accession>
<feature type="compositionally biased region" description="Polar residues" evidence="1">
    <location>
        <begin position="387"/>
        <end position="412"/>
    </location>
</feature>
<dbReference type="PANTHER" id="PTHR28495">
    <property type="entry name" value="HYPOTHETICAL PROTEIN LOC100359752"/>
    <property type="match status" value="1"/>
</dbReference>
<evidence type="ECO:0000259" key="2">
    <source>
        <dbReference type="Pfam" id="PF15813"/>
    </source>
</evidence>
<evidence type="ECO:0000313" key="3">
    <source>
        <dbReference type="Ensembl" id="ENSDNVP00000020984.1"/>
    </source>
</evidence>
<organism evidence="3 4">
    <name type="scientific">Dromaius novaehollandiae</name>
    <name type="common">Emu</name>
    <dbReference type="NCBI Taxonomy" id="8790"/>
    <lineage>
        <taxon>Eukaryota</taxon>
        <taxon>Metazoa</taxon>
        <taxon>Chordata</taxon>
        <taxon>Craniata</taxon>
        <taxon>Vertebrata</taxon>
        <taxon>Euteleostomi</taxon>
        <taxon>Archelosauria</taxon>
        <taxon>Archosauria</taxon>
        <taxon>Dinosauria</taxon>
        <taxon>Saurischia</taxon>
        <taxon>Theropoda</taxon>
        <taxon>Coelurosauria</taxon>
        <taxon>Aves</taxon>
        <taxon>Palaeognathae</taxon>
        <taxon>Casuariiformes</taxon>
        <taxon>Dromaiidae</taxon>
        <taxon>Dromaius</taxon>
    </lineage>
</organism>
<dbReference type="AlphaFoldDB" id="A0A8C4K8X1"/>
<feature type="compositionally biased region" description="Polar residues" evidence="1">
    <location>
        <begin position="538"/>
        <end position="567"/>
    </location>
</feature>
<protein>
    <recommendedName>
        <fullName evidence="2">DUF4708 domain-containing protein</fullName>
    </recommendedName>
</protein>
<dbReference type="PANTHER" id="PTHR28495:SF1">
    <property type="entry name" value="GENE, 17266-RELATED"/>
    <property type="match status" value="1"/>
</dbReference>
<name>A0A8C4K8X1_DRONO</name>
<reference evidence="3" key="1">
    <citation type="submission" date="2025-08" db="UniProtKB">
        <authorList>
            <consortium name="Ensembl"/>
        </authorList>
    </citation>
    <scope>IDENTIFICATION</scope>
</reference>
<evidence type="ECO:0000256" key="1">
    <source>
        <dbReference type="SAM" id="MobiDB-lite"/>
    </source>
</evidence>
<proteinExistence type="predicted"/>
<sequence length="723" mass="80607">MNDTRHQSLFFVSLPELQKLCAITVTLCSQLPETEIRNTQIKMCRQLLFMHQDILSAPVVGTLSQISVVMAIAFYKTGICQAFIEKQGAALEAPERVSPAILQTCLSYTLIARLAPRWNKAGHLLIHTTLGFVFTSVLELNVSETQLCISVEACSVCLPLPELGEFAISGNILKIFDSNENISIHRHSILSNWCYVLPSMKMGQIISISHIIPPESPFHSYKDFQMHWKNLYGYILPENSEETKTYCSVYFKPIGERFFTYPLSCIRSQPVQYFPRADVESVLNSFLSDLKSNLSYLCGFPVKVTSKALYAMQELSRVFKSSSFNLATIVVLQEIKSKPMKLAGEVVCAASLTQAPPKKETLPRISLSCSMENSRWMEHLINEPKTHTSLSSSKGTGKVSTEAAQKSVNNRQIPGVSDLSVHSPKSLGRPQSSDFDSQRKSINKIIPIFKGKLMQMNGKNTRQTDGKKRENSGRHSPIKIMAASSSVLAVCKSSITQIYKPVQNVPVKNPTHSSVLQITEKTYVKHGISVFQWKTESGGQMTKSDCSDNSASGGNSSEVNHSKTNSPLIPKNARSVLQKSDVNVSLNKCVALTSSTRRGKKFTSQNTTQVHEKQQKSKKVQLQICRLDNEMTNSSLSQQQTRRSNEGAGLNIHESILHDSMCIDKNEEHQESCHSKDDCITKTTSRDSKVSSEQVWWITDFLVLQKSFILSNVNVSWAFSLAI</sequence>
<dbReference type="InterPro" id="IPR031643">
    <property type="entry name" value="DUF4708"/>
</dbReference>
<reference evidence="3" key="2">
    <citation type="submission" date="2025-09" db="UniProtKB">
        <authorList>
            <consortium name="Ensembl"/>
        </authorList>
    </citation>
    <scope>IDENTIFICATION</scope>
</reference>
<dbReference type="Proteomes" id="UP000694423">
    <property type="component" value="Unplaced"/>
</dbReference>